<protein>
    <submittedName>
        <fullName evidence="8">Odorant response abnormal protein 4</fullName>
    </submittedName>
</protein>
<evidence type="ECO:0000256" key="1">
    <source>
        <dbReference type="ARBA" id="ARBA00004370"/>
    </source>
</evidence>
<dbReference type="PANTHER" id="PTHR33966:SF1">
    <property type="entry name" value="PROTEIN ODR-4 HOMOLOG"/>
    <property type="match status" value="1"/>
</dbReference>
<feature type="transmembrane region" description="Helical" evidence="7">
    <location>
        <begin position="437"/>
        <end position="456"/>
    </location>
</feature>
<dbReference type="AlphaFoldDB" id="A0A0B2UUY2"/>
<keyword evidence="9" id="KW-1185">Reference proteome</keyword>
<keyword evidence="3 7" id="KW-0812">Transmembrane</keyword>
<reference evidence="8 9" key="1">
    <citation type="submission" date="2014-11" db="EMBL/GenBank/DDBJ databases">
        <title>Genetic blueprint of the zoonotic pathogen Toxocara canis.</title>
        <authorList>
            <person name="Zhu X.-Q."/>
            <person name="Korhonen P.K."/>
            <person name="Cai H."/>
            <person name="Young N.D."/>
            <person name="Nejsum P."/>
            <person name="von Samson-Himmelstjerna G."/>
            <person name="Boag P.R."/>
            <person name="Tan P."/>
            <person name="Li Q."/>
            <person name="Min J."/>
            <person name="Yang Y."/>
            <person name="Wang X."/>
            <person name="Fang X."/>
            <person name="Hall R.S."/>
            <person name="Hofmann A."/>
            <person name="Sternberg P.W."/>
            <person name="Jex A.R."/>
            <person name="Gasser R.B."/>
        </authorList>
    </citation>
    <scope>NUCLEOTIDE SEQUENCE [LARGE SCALE GENOMIC DNA]</scope>
    <source>
        <strain evidence="8">PN_DK_2014</strain>
    </source>
</reference>
<evidence type="ECO:0000256" key="3">
    <source>
        <dbReference type="ARBA" id="ARBA00022692"/>
    </source>
</evidence>
<comment type="caution">
    <text evidence="8">The sequence shown here is derived from an EMBL/GenBank/DDBJ whole genome shotgun (WGS) entry which is preliminary data.</text>
</comment>
<dbReference type="OrthoDB" id="21458at2759"/>
<feature type="compositionally biased region" description="Basic and acidic residues" evidence="6">
    <location>
        <begin position="390"/>
        <end position="403"/>
    </location>
</feature>
<dbReference type="STRING" id="6265.A0A0B2UUY2"/>
<keyword evidence="5 7" id="KW-0472">Membrane</keyword>
<comment type="similarity">
    <text evidence="2">Belongs to the ODR-4 family.</text>
</comment>
<organism evidence="8 9">
    <name type="scientific">Toxocara canis</name>
    <name type="common">Canine roundworm</name>
    <dbReference type="NCBI Taxonomy" id="6265"/>
    <lineage>
        <taxon>Eukaryota</taxon>
        <taxon>Metazoa</taxon>
        <taxon>Ecdysozoa</taxon>
        <taxon>Nematoda</taxon>
        <taxon>Chromadorea</taxon>
        <taxon>Rhabditida</taxon>
        <taxon>Spirurina</taxon>
        <taxon>Ascaridomorpha</taxon>
        <taxon>Ascaridoidea</taxon>
        <taxon>Toxocaridae</taxon>
        <taxon>Toxocara</taxon>
    </lineage>
</organism>
<feature type="region of interest" description="Disordered" evidence="6">
    <location>
        <begin position="541"/>
        <end position="612"/>
    </location>
</feature>
<name>A0A0B2UUY2_TOXCA</name>
<dbReference type="Pfam" id="PF14778">
    <property type="entry name" value="ODR4-like"/>
    <property type="match status" value="1"/>
</dbReference>
<evidence type="ECO:0000256" key="5">
    <source>
        <dbReference type="ARBA" id="ARBA00023136"/>
    </source>
</evidence>
<evidence type="ECO:0000256" key="7">
    <source>
        <dbReference type="SAM" id="Phobius"/>
    </source>
</evidence>
<dbReference type="GO" id="GO:0012505">
    <property type="term" value="C:endomembrane system"/>
    <property type="evidence" value="ECO:0007669"/>
    <property type="project" value="TreeGrafter"/>
</dbReference>
<evidence type="ECO:0000313" key="8">
    <source>
        <dbReference type="EMBL" id="KHN72877.1"/>
    </source>
</evidence>
<evidence type="ECO:0000256" key="4">
    <source>
        <dbReference type="ARBA" id="ARBA00022989"/>
    </source>
</evidence>
<dbReference type="GO" id="GO:0008104">
    <property type="term" value="P:intracellular protein localization"/>
    <property type="evidence" value="ECO:0007669"/>
    <property type="project" value="TreeGrafter"/>
</dbReference>
<accession>A0A0B2UUY2</accession>
<dbReference type="InterPro" id="IPR029454">
    <property type="entry name" value="ODR-4-like"/>
</dbReference>
<comment type="subcellular location">
    <subcellularLocation>
        <location evidence="1">Membrane</location>
    </subcellularLocation>
</comment>
<sequence length="733" mass="81798">MIALDKHLEKVLDVYIKEHCEKQKRIGLMGTAAYLIGSKSGDDIHVAHIAVCPLPETADDEAGDVCSRLVDAEWIGEHGARVIRFLPGGISTVGLLWLADKKLPIQARTMLIEALARINKHSNAISSLGIRPADNKLALVNIETPLGRPQGYIVDCSRKGAEGWQTKVGFTQLDWIPLHSTASINLSVPISDPAMVSNFERQFVGAIHEWTHDFLSTDAALIDGRVRQGDEPLRISNKKARSSLSPVNVDTFVSAGKKERWCCGLKQCSYCIVELSVDMVVRAAVPNKASVKKAIDAVKEHIIRTLCSRAELHCESTDVVEDEQKDRVSVHQLPRIVCTALPSQPAILFNDFLFEGDSKSDAQESFKDYLSLNVDEDDIEDDLERHLEDSDMAKIGKSEEGPRRVHRSSSSTSSHNSVTMNYAVGGFQHVEEFKTNYLVVLSLVVALLAIAIYILLHSLEERMSNSKTYRTVHPSYALRLVQEVAQKKWLLKPPTRQDRAQRKAEWGKIAAKLNAEFNADFTIPELQRKIEHVKAKAHKNQVQRCKITGEKPPAAPVFDFSSDDDLAFDTPAHSDGDASTSSEVAHQRNDKSARKSPLIQSNGEVTVEKAGPPRTVLSDVGVIDERERIVEVVEEIVKQSEETIAEHLPHAKEGEPRNKKGVSSRFDWMADFKAKLVERLSEVPTERIGEVHRMIRHEIDSLYAEQIANDIQTRFKDEEQDAVQKRVLSVITD</sequence>
<dbReference type="GO" id="GO:0016020">
    <property type="term" value="C:membrane"/>
    <property type="evidence" value="ECO:0007669"/>
    <property type="project" value="UniProtKB-SubCell"/>
</dbReference>
<evidence type="ECO:0000313" key="9">
    <source>
        <dbReference type="Proteomes" id="UP000031036"/>
    </source>
</evidence>
<dbReference type="Proteomes" id="UP000031036">
    <property type="component" value="Unassembled WGS sequence"/>
</dbReference>
<evidence type="ECO:0000256" key="2">
    <source>
        <dbReference type="ARBA" id="ARBA00010131"/>
    </source>
</evidence>
<feature type="region of interest" description="Disordered" evidence="6">
    <location>
        <begin position="390"/>
        <end position="415"/>
    </location>
</feature>
<evidence type="ECO:0000256" key="6">
    <source>
        <dbReference type="SAM" id="MobiDB-lite"/>
    </source>
</evidence>
<dbReference type="PANTHER" id="PTHR33966">
    <property type="entry name" value="PROTEIN ODR-4 HOMOLOG"/>
    <property type="match status" value="1"/>
</dbReference>
<keyword evidence="4 7" id="KW-1133">Transmembrane helix</keyword>
<dbReference type="EMBL" id="JPKZ01003185">
    <property type="protein sequence ID" value="KHN72877.1"/>
    <property type="molecule type" value="Genomic_DNA"/>
</dbReference>
<gene>
    <name evidence="8" type="primary">odr-4</name>
    <name evidence="8" type="ORF">Tcan_07725</name>
</gene>
<proteinExistence type="inferred from homology"/>